<accession>A0AAE0GDV1</accession>
<dbReference type="PANTHER" id="PTHR31342">
    <property type="entry name" value="PROTEIN CHUP1, CHLOROPLASTIC"/>
    <property type="match status" value="1"/>
</dbReference>
<feature type="region of interest" description="Disordered" evidence="3">
    <location>
        <begin position="161"/>
        <end position="180"/>
    </location>
</feature>
<protein>
    <submittedName>
        <fullName evidence="4">Uncharacterized protein</fullName>
    </submittedName>
</protein>
<dbReference type="AlphaFoldDB" id="A0AAE0GDV1"/>
<evidence type="ECO:0000313" key="5">
    <source>
        <dbReference type="Proteomes" id="UP001190700"/>
    </source>
</evidence>
<evidence type="ECO:0000256" key="2">
    <source>
        <dbReference type="SAM" id="Coils"/>
    </source>
</evidence>
<sequence>MDVVASKGVYVPPTSVPAADSTAARPSSIKPISRKMKADWQPLSEGQAPSSAPNPNPMMGDLIDMSPVDDAPASATMEDMEQGLAQLRAAVAINRSSPLNELVVPPPGAGSGAPPPPPPPPPGAMMPGAAAGLGEGVQRSADVVAAYQAMRRELYGAAGGAASAAEGGNSGKLQPSRRASNEAVLGELQARSEHHAAVRSEVEQFGPVIENLAAAIKDLSAESMDVVCQFVEVMDGMLGKLADETLVLREFKECWPEAKVDAMRDAVALHRQLKQLKHEAATFQATLGLSVSETCAEIEEALEKLQQCVEHVNRNQDATIKRFLAHKLPWDTNLVSEVKQAALQYAAKYMRCVLETQPSPASPDAARMLQDTVGFAFKVHQLVGGFNQDATIKRFLAHKLPWDTNLVSEVKQAALQYAAKYMRCVLETQPSPASPDAARMLQDTVGFAFKVHQLVGGFNQECSAAFAHIQHLLRECNPLPEQ</sequence>
<keyword evidence="1 2" id="KW-0175">Coiled coil</keyword>
<evidence type="ECO:0000256" key="1">
    <source>
        <dbReference type="ARBA" id="ARBA00023054"/>
    </source>
</evidence>
<name>A0AAE0GDV1_9CHLO</name>
<reference evidence="4 5" key="1">
    <citation type="journal article" date="2015" name="Genome Biol. Evol.">
        <title>Comparative Genomics of a Bacterivorous Green Alga Reveals Evolutionary Causalities and Consequences of Phago-Mixotrophic Mode of Nutrition.</title>
        <authorList>
            <person name="Burns J.A."/>
            <person name="Paasch A."/>
            <person name="Narechania A."/>
            <person name="Kim E."/>
        </authorList>
    </citation>
    <scope>NUCLEOTIDE SEQUENCE [LARGE SCALE GENOMIC DNA]</scope>
    <source>
        <strain evidence="4 5">PLY_AMNH</strain>
    </source>
</reference>
<dbReference type="PANTHER" id="PTHR31342:SF16">
    <property type="entry name" value="TALIN_MIDDLE DOMAIN-CONTAINING PROTEIN"/>
    <property type="match status" value="1"/>
</dbReference>
<dbReference type="EMBL" id="LGRX02006699">
    <property type="protein sequence ID" value="KAK3276217.1"/>
    <property type="molecule type" value="Genomic_DNA"/>
</dbReference>
<evidence type="ECO:0000256" key="3">
    <source>
        <dbReference type="SAM" id="MobiDB-lite"/>
    </source>
</evidence>
<feature type="compositionally biased region" description="Pro residues" evidence="3">
    <location>
        <begin position="104"/>
        <end position="124"/>
    </location>
</feature>
<organism evidence="4 5">
    <name type="scientific">Cymbomonas tetramitiformis</name>
    <dbReference type="NCBI Taxonomy" id="36881"/>
    <lineage>
        <taxon>Eukaryota</taxon>
        <taxon>Viridiplantae</taxon>
        <taxon>Chlorophyta</taxon>
        <taxon>Pyramimonadophyceae</taxon>
        <taxon>Pyramimonadales</taxon>
        <taxon>Pyramimonadaceae</taxon>
        <taxon>Cymbomonas</taxon>
    </lineage>
</organism>
<proteinExistence type="predicted"/>
<feature type="region of interest" description="Disordered" evidence="3">
    <location>
        <begin position="101"/>
        <end position="131"/>
    </location>
</feature>
<dbReference type="InterPro" id="IPR040265">
    <property type="entry name" value="CHUP1/IPGA1-like"/>
</dbReference>
<feature type="coiled-coil region" evidence="2">
    <location>
        <begin position="259"/>
        <end position="315"/>
    </location>
</feature>
<keyword evidence="5" id="KW-1185">Reference proteome</keyword>
<evidence type="ECO:0000313" key="4">
    <source>
        <dbReference type="EMBL" id="KAK3276217.1"/>
    </source>
</evidence>
<comment type="caution">
    <text evidence="4">The sequence shown here is derived from an EMBL/GenBank/DDBJ whole genome shotgun (WGS) entry which is preliminary data.</text>
</comment>
<dbReference type="Proteomes" id="UP001190700">
    <property type="component" value="Unassembled WGS sequence"/>
</dbReference>
<gene>
    <name evidence="4" type="ORF">CYMTET_15696</name>
</gene>
<feature type="region of interest" description="Disordered" evidence="3">
    <location>
        <begin position="1"/>
        <end position="61"/>
    </location>
</feature>